<evidence type="ECO:0000256" key="3">
    <source>
        <dbReference type="ARBA" id="ARBA00012552"/>
    </source>
</evidence>
<keyword evidence="10" id="KW-0862">Zinc</keyword>
<sequence>MHGVSLGILKGRDGPYKTHKETSLVLKPESPTGDPSPLCLICESERMEDLGLRDYQLEVVERAVRGENIIIWLPTGGGKTRAAVFVAKRHLDTTPNAKVAVLVNKVHLVDQHYNNEFRTPLNKYKVVAISGDSEEKNFFGCVVRDSDMVICTAQILQNGLSHTEEEKHVKLTDFTLLIIDECHHTQKDNVYNKIMGHYLKRKIEGERRLPQILGLTASPGTGGGKILDNAVKHVLQICANLDSVIVSTENYKPQLKKVVPRPVKRYDIADKRSQDPFEEHLKSLMSMIHEFMSAEELITFRQFGTQEYEGDVVQLEKIGVMKKNRLLSQCAIHLRKYNDALLINDTVRMVDALRVLEEFYNSKEGFALDGTDLFLSGLFEENHAELKFLAADKRFENPKLVRLEQTLLDQFKALEEDKSDHSPQRESKPPKCIIFSKTRQGTRCLLDWVCANAKLMNANIRAAMLVGAGTGDTHMTQNKQKDTISMFRDNVYNMLISTSVAEEGLDIPECNMVVRYGLLTNEIAQQQARGRARAQDSVYSVVAAEGSREVRREMINEYLEELTSKAVAKVQFMEKVNNLEYRRKIEELQQVAVVSRVMEQTRDKAKRRFAADQVQLCCRECFTPVAHGNDVRVIENSHHVIVNKAFEMYYKVGGQINFGKQFEDWEPGRKICCAKCRKDWGMEIKFKKVAVLPCIQIKSFSIKTPEDSGLKSHKKWKDVPFPVEEFNFTDSFLSIQ</sequence>
<evidence type="ECO:0000256" key="8">
    <source>
        <dbReference type="ARBA" id="ARBA00022801"/>
    </source>
</evidence>
<dbReference type="GO" id="GO:0005737">
    <property type="term" value="C:cytoplasm"/>
    <property type="evidence" value="ECO:0007669"/>
    <property type="project" value="UniProtKB-SubCell"/>
</dbReference>
<keyword evidence="5" id="KW-0399">Innate immunity</keyword>
<evidence type="ECO:0000256" key="14">
    <source>
        <dbReference type="ARBA" id="ARBA00023118"/>
    </source>
</evidence>
<dbReference type="GO" id="GO:0002753">
    <property type="term" value="P:cytoplasmic pattern recognition receptor signaling pathway"/>
    <property type="evidence" value="ECO:0007669"/>
    <property type="project" value="TreeGrafter"/>
</dbReference>
<keyword evidence="12" id="KW-0391">Immunity</keyword>
<dbReference type="Proteomes" id="UP000823561">
    <property type="component" value="Chromosome 6"/>
</dbReference>
<dbReference type="EC" id="3.6.4.13" evidence="3"/>
<dbReference type="PROSITE" id="PS51789">
    <property type="entry name" value="RLR_CTR"/>
    <property type="match status" value="1"/>
</dbReference>
<dbReference type="SUPFAM" id="SSF52540">
    <property type="entry name" value="P-loop containing nucleoside triphosphate hydrolases"/>
    <property type="match status" value="1"/>
</dbReference>
<evidence type="ECO:0000259" key="17">
    <source>
        <dbReference type="PROSITE" id="PS51194"/>
    </source>
</evidence>
<dbReference type="EMBL" id="JADWDJ010000006">
    <property type="protein sequence ID" value="KAG5280132.1"/>
    <property type="molecule type" value="Genomic_DNA"/>
</dbReference>
<dbReference type="Pfam" id="PF18119">
    <property type="entry name" value="RIG-I_C"/>
    <property type="match status" value="1"/>
</dbReference>
<dbReference type="GO" id="GO:0140374">
    <property type="term" value="P:antiviral innate immune response"/>
    <property type="evidence" value="ECO:0007669"/>
    <property type="project" value="TreeGrafter"/>
</dbReference>
<protein>
    <recommendedName>
        <fullName evidence="3">RNA helicase</fullName>
        <ecNumber evidence="3">3.6.4.13</ecNumber>
    </recommendedName>
</protein>
<comment type="subcellular location">
    <subcellularLocation>
        <location evidence="1">Cytoplasm</location>
    </subcellularLocation>
</comment>
<keyword evidence="14" id="KW-0051">Antiviral defense</keyword>
<dbReference type="Gene3D" id="2.170.150.30">
    <property type="entry name" value="RIG-I-like receptor, C-terminal regulatory domain"/>
    <property type="match status" value="1"/>
</dbReference>
<dbReference type="GO" id="GO:0003725">
    <property type="term" value="F:double-stranded RNA binding"/>
    <property type="evidence" value="ECO:0007669"/>
    <property type="project" value="TreeGrafter"/>
</dbReference>
<keyword evidence="8" id="KW-0378">Hydrolase</keyword>
<dbReference type="AlphaFoldDB" id="A0AAV6H3D6"/>
<dbReference type="InterPro" id="IPR038557">
    <property type="entry name" value="RLR_C_sf"/>
</dbReference>
<dbReference type="InterPro" id="IPR051363">
    <property type="entry name" value="RLR_Helicase"/>
</dbReference>
<evidence type="ECO:0000256" key="11">
    <source>
        <dbReference type="ARBA" id="ARBA00022840"/>
    </source>
</evidence>
<keyword evidence="7" id="KW-0547">Nucleotide-binding</keyword>
<feature type="domain" description="RLR CTR" evidence="18">
    <location>
        <begin position="604"/>
        <end position="733"/>
    </location>
</feature>
<organism evidence="19 20">
    <name type="scientific">Alosa alosa</name>
    <name type="common">allis shad</name>
    <dbReference type="NCBI Taxonomy" id="278164"/>
    <lineage>
        <taxon>Eukaryota</taxon>
        <taxon>Metazoa</taxon>
        <taxon>Chordata</taxon>
        <taxon>Craniata</taxon>
        <taxon>Vertebrata</taxon>
        <taxon>Euteleostomi</taxon>
        <taxon>Actinopterygii</taxon>
        <taxon>Neopterygii</taxon>
        <taxon>Teleostei</taxon>
        <taxon>Clupei</taxon>
        <taxon>Clupeiformes</taxon>
        <taxon>Clupeoidei</taxon>
        <taxon>Clupeidae</taxon>
        <taxon>Alosa</taxon>
    </lineage>
</organism>
<feature type="domain" description="Helicase ATP-binding" evidence="16">
    <location>
        <begin position="60"/>
        <end position="237"/>
    </location>
</feature>
<proteinExistence type="inferred from homology"/>
<keyword evidence="13" id="KW-0694">RNA-binding</keyword>
<name>A0AAV6H3D6_9TELE</name>
<accession>A0AAV6H3D6</accession>
<dbReference type="GO" id="GO:0003727">
    <property type="term" value="F:single-stranded RNA binding"/>
    <property type="evidence" value="ECO:0007669"/>
    <property type="project" value="TreeGrafter"/>
</dbReference>
<dbReference type="CDD" id="cd12090">
    <property type="entry name" value="MDA5_ID"/>
    <property type="match status" value="1"/>
</dbReference>
<evidence type="ECO:0000256" key="10">
    <source>
        <dbReference type="ARBA" id="ARBA00022833"/>
    </source>
</evidence>
<dbReference type="GO" id="GO:0008270">
    <property type="term" value="F:zinc ion binding"/>
    <property type="evidence" value="ECO:0007669"/>
    <property type="project" value="TreeGrafter"/>
</dbReference>
<evidence type="ECO:0000313" key="19">
    <source>
        <dbReference type="EMBL" id="KAG5280132.1"/>
    </source>
</evidence>
<dbReference type="PROSITE" id="PS51192">
    <property type="entry name" value="HELICASE_ATP_BIND_1"/>
    <property type="match status" value="1"/>
</dbReference>
<keyword evidence="4" id="KW-0963">Cytoplasm</keyword>
<comment type="caution">
    <text evidence="19">The sequence shown here is derived from an EMBL/GenBank/DDBJ whole genome shotgun (WGS) entry which is preliminary data.</text>
</comment>
<dbReference type="InterPro" id="IPR006935">
    <property type="entry name" value="Helicase/UvrB_N"/>
</dbReference>
<evidence type="ECO:0000256" key="6">
    <source>
        <dbReference type="ARBA" id="ARBA00022723"/>
    </source>
</evidence>
<dbReference type="InterPro" id="IPR014001">
    <property type="entry name" value="Helicase_ATP-bd"/>
</dbReference>
<keyword evidence="11" id="KW-0067">ATP-binding</keyword>
<feature type="domain" description="Helicase C-terminal" evidence="17">
    <location>
        <begin position="406"/>
        <end position="580"/>
    </location>
</feature>
<evidence type="ECO:0000256" key="4">
    <source>
        <dbReference type="ARBA" id="ARBA00022490"/>
    </source>
</evidence>
<dbReference type="Gene3D" id="1.20.1320.30">
    <property type="match status" value="1"/>
</dbReference>
<evidence type="ECO:0000313" key="20">
    <source>
        <dbReference type="Proteomes" id="UP000823561"/>
    </source>
</evidence>
<dbReference type="Pfam" id="PF04851">
    <property type="entry name" value="ResIII"/>
    <property type="match status" value="1"/>
</dbReference>
<keyword evidence="9" id="KW-0347">Helicase</keyword>
<dbReference type="InterPro" id="IPR041204">
    <property type="entry name" value="RIG-I-like_C"/>
</dbReference>
<comment type="catalytic activity">
    <reaction evidence="15">
        <text>ATP + H2O = ADP + phosphate + H(+)</text>
        <dbReference type="Rhea" id="RHEA:13065"/>
        <dbReference type="ChEBI" id="CHEBI:15377"/>
        <dbReference type="ChEBI" id="CHEBI:15378"/>
        <dbReference type="ChEBI" id="CHEBI:30616"/>
        <dbReference type="ChEBI" id="CHEBI:43474"/>
        <dbReference type="ChEBI" id="CHEBI:456216"/>
        <dbReference type="EC" id="3.6.4.13"/>
    </reaction>
    <physiologicalReaction direction="left-to-right" evidence="15">
        <dbReference type="Rhea" id="RHEA:13066"/>
    </physiologicalReaction>
</comment>
<dbReference type="InterPro" id="IPR001650">
    <property type="entry name" value="Helicase_C-like"/>
</dbReference>
<evidence type="ECO:0000256" key="2">
    <source>
        <dbReference type="ARBA" id="ARBA00006866"/>
    </source>
</evidence>
<evidence type="ECO:0000259" key="18">
    <source>
        <dbReference type="PROSITE" id="PS51789"/>
    </source>
</evidence>
<evidence type="ECO:0000256" key="9">
    <source>
        <dbReference type="ARBA" id="ARBA00022806"/>
    </source>
</evidence>
<evidence type="ECO:0000256" key="12">
    <source>
        <dbReference type="ARBA" id="ARBA00022859"/>
    </source>
</evidence>
<dbReference type="PROSITE" id="PS51194">
    <property type="entry name" value="HELICASE_CTER"/>
    <property type="match status" value="1"/>
</dbReference>
<dbReference type="SMART" id="SM00490">
    <property type="entry name" value="HELICc"/>
    <property type="match status" value="1"/>
</dbReference>
<dbReference type="InterPro" id="IPR027417">
    <property type="entry name" value="P-loop_NTPase"/>
</dbReference>
<evidence type="ECO:0000256" key="15">
    <source>
        <dbReference type="ARBA" id="ARBA00049390"/>
    </source>
</evidence>
<reference evidence="19" key="1">
    <citation type="submission" date="2020-10" db="EMBL/GenBank/DDBJ databases">
        <title>Chromosome-scale genome assembly of the Allis shad, Alosa alosa.</title>
        <authorList>
            <person name="Margot Z."/>
            <person name="Christophe K."/>
            <person name="Cabau C."/>
            <person name="Louis A."/>
            <person name="Berthelot C."/>
            <person name="Parey E."/>
            <person name="Roest Crollius H."/>
            <person name="Montfort J."/>
            <person name="Robinson-Rechavi M."/>
            <person name="Bucao C."/>
            <person name="Bouchez O."/>
            <person name="Gislard M."/>
            <person name="Lluch J."/>
            <person name="Milhes M."/>
            <person name="Lampietro C."/>
            <person name="Lopez Roques C."/>
            <person name="Donnadieu C."/>
            <person name="Braasch I."/>
            <person name="Desvignes T."/>
            <person name="Postlethwait J."/>
            <person name="Bobe J."/>
            <person name="Guiguen Y."/>
        </authorList>
    </citation>
    <scope>NUCLEOTIDE SEQUENCE</scope>
    <source>
        <strain evidence="19">M-15738</strain>
        <tissue evidence="19">Blood</tissue>
    </source>
</reference>
<dbReference type="PANTHER" id="PTHR14074">
    <property type="entry name" value="HELICASE WITH DEATH DOMAIN-RELATED"/>
    <property type="match status" value="1"/>
</dbReference>
<dbReference type="Pfam" id="PF00271">
    <property type="entry name" value="Helicase_C"/>
    <property type="match status" value="1"/>
</dbReference>
<dbReference type="Gene3D" id="3.40.50.300">
    <property type="entry name" value="P-loop containing nucleotide triphosphate hydrolases"/>
    <property type="match status" value="2"/>
</dbReference>
<evidence type="ECO:0000256" key="13">
    <source>
        <dbReference type="ARBA" id="ARBA00022884"/>
    </source>
</evidence>
<keyword evidence="6" id="KW-0479">Metal-binding</keyword>
<dbReference type="GO" id="GO:0003724">
    <property type="term" value="F:RNA helicase activity"/>
    <property type="evidence" value="ECO:0007669"/>
    <property type="project" value="UniProtKB-EC"/>
</dbReference>
<dbReference type="GO" id="GO:0016787">
    <property type="term" value="F:hydrolase activity"/>
    <property type="evidence" value="ECO:0007669"/>
    <property type="project" value="UniProtKB-KW"/>
</dbReference>
<evidence type="ECO:0000259" key="16">
    <source>
        <dbReference type="PROSITE" id="PS51192"/>
    </source>
</evidence>
<dbReference type="GO" id="GO:0039536">
    <property type="term" value="P:negative regulation of RIG-I signaling pathway"/>
    <property type="evidence" value="ECO:0007669"/>
    <property type="project" value="TreeGrafter"/>
</dbReference>
<dbReference type="GO" id="GO:0005524">
    <property type="term" value="F:ATP binding"/>
    <property type="evidence" value="ECO:0007669"/>
    <property type="project" value="UniProtKB-KW"/>
</dbReference>
<dbReference type="InterPro" id="IPR021673">
    <property type="entry name" value="RLR_CTR"/>
</dbReference>
<gene>
    <name evidence="19" type="ORF">AALO_G00085310</name>
</gene>
<dbReference type="SMART" id="SM00487">
    <property type="entry name" value="DEXDc"/>
    <property type="match status" value="1"/>
</dbReference>
<dbReference type="PANTHER" id="PTHR14074:SF7">
    <property type="entry name" value="ATP-DEPENDENT RNA HELICASE DHX58"/>
    <property type="match status" value="1"/>
</dbReference>
<dbReference type="Pfam" id="PF11648">
    <property type="entry name" value="RIG-I_C-RD"/>
    <property type="match status" value="1"/>
</dbReference>
<evidence type="ECO:0000256" key="5">
    <source>
        <dbReference type="ARBA" id="ARBA00022588"/>
    </source>
</evidence>
<comment type="similarity">
    <text evidence="2">Belongs to the helicase family. RLR subfamily.</text>
</comment>
<keyword evidence="20" id="KW-1185">Reference proteome</keyword>
<dbReference type="GO" id="GO:0003677">
    <property type="term" value="F:DNA binding"/>
    <property type="evidence" value="ECO:0007669"/>
    <property type="project" value="InterPro"/>
</dbReference>
<evidence type="ECO:0000256" key="1">
    <source>
        <dbReference type="ARBA" id="ARBA00004496"/>
    </source>
</evidence>
<evidence type="ECO:0000256" key="7">
    <source>
        <dbReference type="ARBA" id="ARBA00022741"/>
    </source>
</evidence>